<dbReference type="Proteomes" id="UP000813672">
    <property type="component" value="Unassembled WGS sequence"/>
</dbReference>
<evidence type="ECO:0000256" key="2">
    <source>
        <dbReference type="ARBA" id="ARBA00022475"/>
    </source>
</evidence>
<name>A0A9Q3WMS4_9RHOB</name>
<keyword evidence="5 6" id="KW-0472">Membrane</keyword>
<dbReference type="InterPro" id="IPR025857">
    <property type="entry name" value="MacB_PCD"/>
</dbReference>
<evidence type="ECO:0000313" key="9">
    <source>
        <dbReference type="EMBL" id="MCE8538388.1"/>
    </source>
</evidence>
<evidence type="ECO:0000256" key="6">
    <source>
        <dbReference type="SAM" id="Phobius"/>
    </source>
</evidence>
<feature type="transmembrane region" description="Helical" evidence="6">
    <location>
        <begin position="404"/>
        <end position="428"/>
    </location>
</feature>
<evidence type="ECO:0000256" key="1">
    <source>
        <dbReference type="ARBA" id="ARBA00004651"/>
    </source>
</evidence>
<protein>
    <submittedName>
        <fullName evidence="9">ABC transporter permease</fullName>
    </submittedName>
</protein>
<feature type="transmembrane region" description="Helical" evidence="6">
    <location>
        <begin position="722"/>
        <end position="755"/>
    </location>
</feature>
<keyword evidence="2" id="KW-1003">Cell membrane</keyword>
<dbReference type="PANTHER" id="PTHR30287:SF2">
    <property type="entry name" value="BLL1001 PROTEIN"/>
    <property type="match status" value="1"/>
</dbReference>
<evidence type="ECO:0000256" key="4">
    <source>
        <dbReference type="ARBA" id="ARBA00022989"/>
    </source>
</evidence>
<gene>
    <name evidence="9" type="ORF">KBY27_13105</name>
</gene>
<feature type="domain" description="ABC3 transporter permease C-terminal" evidence="7">
    <location>
        <begin position="232"/>
        <end position="357"/>
    </location>
</feature>
<keyword evidence="3 6" id="KW-0812">Transmembrane</keyword>
<evidence type="ECO:0000256" key="5">
    <source>
        <dbReference type="ARBA" id="ARBA00023136"/>
    </source>
</evidence>
<evidence type="ECO:0000256" key="3">
    <source>
        <dbReference type="ARBA" id="ARBA00022692"/>
    </source>
</evidence>
<proteinExistence type="predicted"/>
<dbReference type="Pfam" id="PF02687">
    <property type="entry name" value="FtsX"/>
    <property type="match status" value="2"/>
</dbReference>
<sequence length="804" mass="85121">MIGAALLALGSHWRRHPVQLVTLLLGVALATGLWSAVQAINGEARASYAQAANQIGAGGLDRLRRADGAALTLDDYLALRRTGWQVAAVLEGEMRLGLRSVAVTGIDLLAYPDLPAIAESAAAAEIAPVEALTAPGRLFAAPALALTLQGEPGLPPVVATTALPPDTVLTDIGTAEALLNRPGQISHLLVLPKQPLVRTPLAEIAPDLIRQPASGAQDIARLTDSFHLNLTAFGLLSFVVGLFIVHGAVGLAFEQRRGLIRTLRALGLPLRLFTRLLLAELCLLALMGGAAGLVLGYLVAAALLPDVAATLRGLYGAPVSGALELRPVWLLSGLGMAVVGTLLASAQALWRLARMPILAAPGQRAWSSGRPRARTQLLLALVLFLAGLAGFALSGGLIGGFVLLGAVLMAAALALPPTLSVLLTIGAARARGPVAEWLWSDMRAQLPGLSLALMALLLALAANIGVGTMVASFRLTFDGWLDQRLTSTLYVTARDDAQGAALADWLEPRADAVLPIRSVEIERAGTPLFVYGIVDHPSYRTHWPLIARSLQDWDRVMRGEAALINEQMARRDGLWPGDNVELAPGWSLPVAAVYSDYGNPTGQAIVALEQLLDRYPGTPNTRFGVHLAPGRAEGLADEIDATFDLPVGSVIRQETLKARSRAIFEKTFLVTGALNILTLGVAGFAILTSLLTLWTQRLPQLAPVWALGLTRARLARLELARAVALAAMTALLALPLGLVLAWLLLAVINVAAFGWRLPMYLFPLDWLRLIGLALATGALAAALPALRLYRLPPAHLLRVFANER</sequence>
<feature type="transmembrane region" description="Helical" evidence="6">
    <location>
        <begin position="230"/>
        <end position="253"/>
    </location>
</feature>
<feature type="transmembrane region" description="Helical" evidence="6">
    <location>
        <begin position="767"/>
        <end position="789"/>
    </location>
</feature>
<dbReference type="InterPro" id="IPR003838">
    <property type="entry name" value="ABC3_permease_C"/>
</dbReference>
<keyword evidence="4 6" id="KW-1133">Transmembrane helix</keyword>
<dbReference type="AlphaFoldDB" id="A0A9Q3WMS4"/>
<comment type="subcellular location">
    <subcellularLocation>
        <location evidence="1">Cell membrane</location>
        <topology evidence="1">Multi-pass membrane protein</topology>
    </subcellularLocation>
</comment>
<feature type="transmembrane region" description="Helical" evidence="6">
    <location>
        <begin position="377"/>
        <end position="398"/>
    </location>
</feature>
<feature type="transmembrane region" description="Helical" evidence="6">
    <location>
        <begin position="449"/>
        <end position="473"/>
    </location>
</feature>
<evidence type="ECO:0000313" key="10">
    <source>
        <dbReference type="Proteomes" id="UP000813672"/>
    </source>
</evidence>
<feature type="transmembrane region" description="Helical" evidence="6">
    <location>
        <begin position="328"/>
        <end position="350"/>
    </location>
</feature>
<dbReference type="Pfam" id="PF12704">
    <property type="entry name" value="MacB_PCD"/>
    <property type="match status" value="1"/>
</dbReference>
<accession>A0A9Q3WMS4</accession>
<reference evidence="9" key="1">
    <citation type="journal article" date="2021" name="Environ. Microbiol.">
        <title>Cryptic niche differentiation of novel sediment ecotypes of Rugeria pomeroyi correlates with nitrate respiration.</title>
        <authorList>
            <person name="Lin X."/>
            <person name="McNichol J."/>
            <person name="Chu X."/>
            <person name="Qian Y."/>
            <person name="Luo H."/>
        </authorList>
    </citation>
    <scope>NUCLEOTIDE SEQUENCE</scope>
    <source>
        <strain evidence="9">SZCCDBB064</strain>
    </source>
</reference>
<feature type="domain" description="ABC3 transporter permease C-terminal" evidence="7">
    <location>
        <begin position="675"/>
        <end position="793"/>
    </location>
</feature>
<dbReference type="PANTHER" id="PTHR30287">
    <property type="entry name" value="MEMBRANE COMPONENT OF PREDICTED ABC SUPERFAMILY METABOLITE UPTAKE TRANSPORTER"/>
    <property type="match status" value="1"/>
</dbReference>
<dbReference type="GO" id="GO:0005886">
    <property type="term" value="C:plasma membrane"/>
    <property type="evidence" value="ECO:0007669"/>
    <property type="project" value="UniProtKB-SubCell"/>
</dbReference>
<evidence type="ECO:0000259" key="8">
    <source>
        <dbReference type="Pfam" id="PF12704"/>
    </source>
</evidence>
<feature type="transmembrane region" description="Helical" evidence="6">
    <location>
        <begin position="668"/>
        <end position="694"/>
    </location>
</feature>
<evidence type="ECO:0000259" key="7">
    <source>
        <dbReference type="Pfam" id="PF02687"/>
    </source>
</evidence>
<dbReference type="EMBL" id="JAGQAF010000007">
    <property type="protein sequence ID" value="MCE8538388.1"/>
    <property type="molecule type" value="Genomic_DNA"/>
</dbReference>
<organism evidence="9 10">
    <name type="scientific">Ruegeria pomeroyi</name>
    <dbReference type="NCBI Taxonomy" id="89184"/>
    <lineage>
        <taxon>Bacteria</taxon>
        <taxon>Pseudomonadati</taxon>
        <taxon>Pseudomonadota</taxon>
        <taxon>Alphaproteobacteria</taxon>
        <taxon>Rhodobacterales</taxon>
        <taxon>Roseobacteraceae</taxon>
        <taxon>Ruegeria</taxon>
    </lineage>
</organism>
<feature type="transmembrane region" description="Helical" evidence="6">
    <location>
        <begin position="273"/>
        <end position="304"/>
    </location>
</feature>
<comment type="caution">
    <text evidence="9">The sequence shown here is derived from an EMBL/GenBank/DDBJ whole genome shotgun (WGS) entry which is preliminary data.</text>
</comment>
<feature type="domain" description="MacB-like periplasmic core" evidence="8">
    <location>
        <begin position="451"/>
        <end position="640"/>
    </location>
</feature>
<dbReference type="InterPro" id="IPR038766">
    <property type="entry name" value="Membrane_comp_ABC_pdt"/>
</dbReference>
<dbReference type="RefSeq" id="WP_234220119.1">
    <property type="nucleotide sequence ID" value="NZ_JAGQAF010000007.1"/>
</dbReference>